<dbReference type="InterPro" id="IPR025157">
    <property type="entry name" value="Hemagglutinin_rpt"/>
</dbReference>
<gene>
    <name evidence="3" type="primary">fhaB_1</name>
    <name evidence="3" type="ORF">NCTC10717_00549</name>
</gene>
<evidence type="ECO:0000313" key="4">
    <source>
        <dbReference type="Proteomes" id="UP000254575"/>
    </source>
</evidence>
<dbReference type="InterPro" id="IPR024973">
    <property type="entry name" value="ESPR"/>
</dbReference>
<evidence type="ECO:0000256" key="1">
    <source>
        <dbReference type="SAM" id="MobiDB-lite"/>
    </source>
</evidence>
<feature type="region of interest" description="Disordered" evidence="1">
    <location>
        <begin position="1675"/>
        <end position="1699"/>
    </location>
</feature>
<dbReference type="InterPro" id="IPR010069">
    <property type="entry name" value="CdiA_FHA1_rpt"/>
</dbReference>
<feature type="compositionally biased region" description="Low complexity" evidence="1">
    <location>
        <begin position="468"/>
        <end position="505"/>
    </location>
</feature>
<dbReference type="Pfam" id="PF05594">
    <property type="entry name" value="Fil_haemagg"/>
    <property type="match status" value="9"/>
</dbReference>
<keyword evidence="4" id="KW-1185">Reference proteome</keyword>
<dbReference type="GO" id="GO:0003824">
    <property type="term" value="F:catalytic activity"/>
    <property type="evidence" value="ECO:0007669"/>
    <property type="project" value="UniProtKB-ARBA"/>
</dbReference>
<dbReference type="Proteomes" id="UP000254575">
    <property type="component" value="Unassembled WGS sequence"/>
</dbReference>
<accession>A0A380MKV4</accession>
<dbReference type="InterPro" id="IPR008638">
    <property type="entry name" value="FhaB/CdiA-like_TPS"/>
</dbReference>
<name>A0A380MKV4_9GAMM</name>
<dbReference type="InterPro" id="IPR008619">
    <property type="entry name" value="Filamentous_hemagglutn_rpt"/>
</dbReference>
<organism evidence="3 4">
    <name type="scientific">Suttonella indologenes</name>
    <dbReference type="NCBI Taxonomy" id="13276"/>
    <lineage>
        <taxon>Bacteria</taxon>
        <taxon>Pseudomonadati</taxon>
        <taxon>Pseudomonadota</taxon>
        <taxon>Gammaproteobacteria</taxon>
        <taxon>Cardiobacteriales</taxon>
        <taxon>Cardiobacteriaceae</taxon>
        <taxon>Suttonella</taxon>
    </lineage>
</organism>
<dbReference type="EMBL" id="UHIA01000003">
    <property type="protein sequence ID" value="SUO92436.1"/>
    <property type="molecule type" value="Genomic_DNA"/>
</dbReference>
<proteinExistence type="predicted"/>
<feature type="domain" description="Filamentous haemagglutinin FhaB/tRNA nuclease CdiA-like TPS" evidence="2">
    <location>
        <begin position="98"/>
        <end position="218"/>
    </location>
</feature>
<protein>
    <submittedName>
        <fullName evidence="3">Filamentous hemagglutinin</fullName>
    </submittedName>
</protein>
<dbReference type="InterPro" id="IPR011050">
    <property type="entry name" value="Pectin_lyase_fold/virulence"/>
</dbReference>
<dbReference type="Pfam" id="PF13018">
    <property type="entry name" value="ESPR"/>
    <property type="match status" value="1"/>
</dbReference>
<feature type="compositionally biased region" description="Polar residues" evidence="1">
    <location>
        <begin position="2633"/>
        <end position="2656"/>
    </location>
</feature>
<evidence type="ECO:0000259" key="2">
    <source>
        <dbReference type="SMART" id="SM00912"/>
    </source>
</evidence>
<feature type="compositionally biased region" description="Polar residues" evidence="1">
    <location>
        <begin position="1677"/>
        <end position="1698"/>
    </location>
</feature>
<dbReference type="SMART" id="SM00912">
    <property type="entry name" value="Haemagg_act"/>
    <property type="match status" value="1"/>
</dbReference>
<dbReference type="Gene3D" id="2.160.20.10">
    <property type="entry name" value="Single-stranded right-handed beta-helix, Pectin lyase-like"/>
    <property type="match status" value="1"/>
</dbReference>
<feature type="region of interest" description="Disordered" evidence="1">
    <location>
        <begin position="452"/>
        <end position="505"/>
    </location>
</feature>
<evidence type="ECO:0000313" key="3">
    <source>
        <dbReference type="EMBL" id="SUO92436.1"/>
    </source>
</evidence>
<dbReference type="NCBIfam" id="TIGR01731">
    <property type="entry name" value="fil_hemag_20aa"/>
    <property type="match status" value="17"/>
</dbReference>
<sequence>MNKTLYRVIFNRKRGCMMVVAETAKRKGKSCADSDSSSVHIETNPIGSIALRSRAFSISLLSFSLFLALGTASITHAQGIVADKHAPKTQQATILQTGNGTPQINIQTPTSAGVSVNQYQQFDVNGKGAILNNSRGNVQTKLGGWIQGNPWLATGEARVIVNQINSSHPSQLNGYIEVGGKRAEVVMANPAGIAVNGGGFINASRATLTTGVPQYQAGALTGFQVRSGEVAVHGQGLDTRDTDYTRILSEHAKIDAPVWGQDIRVIAGQNDVAATGDTHTVVSHAPTGSASQTSPVFAIDTSALGGMYANKITLISTAEQAGIRNQGQLFATAGNVAIDAKGQLVNSGTIAANNADNPNGEHQIHLNSQTLHNSGTIASQQRTQIQSQSIQNTGTVLSSGELDIHNAGSLKNETSGHIQAARLAVYTDTLNNQGTIAQTGSQKLHIQANGQLSNSGKIGLPDTTPTASNGSSNHTGNHHNTPSHSSATAPTTATGTGSASISTSSTINTPIFADGAIQTRGALNNSGSIIANGQTNVTAQQDLHNAGQIDIHQLNAKGSAFNNHNGTILSDKAHIQTDNLNNQNGNITTRQQLAIETAQLNNANGQLLSAGKADLAVSGSLNNTQKAEIQAKHLNLDVGHLDNAGHILSESGRIASQNSLRNSGNIAVGELATKGQILDNTQGQIAVDKADIQSQQLLNQNGNITSTEQLTVRSQKVENQQGKLLSVENAQLTVSGSLNNQNGEIASNQQLSINDNQQHTLAIDNTNGKIQSGRDVAIQAKSLSNNGTLAADNKLDIALKDDFHVERNIIAGNELSFSTQGSLKNLHTLQAGKRIQIQANNLDNTAQSSIQSGGTTDIAAQHNLTNRGLIDGQQTKIQTGQVHNLGTGRIYGDNIAITATRLDNQDENGTGATIAARENLNLGIRQLNNRENSLIYSGNDMAIGGALDAQGQATGKAQSIHNASATIESAGKMRLGVATLRNTNEHLQTQLVETGREHIVDYEAFGRHELLREGTQHELGWFVYNDESDHLRTPDGATHENWHKYDYEKVTQETQVTQTAPAKIISGSDLTIDSKEVFNTDSQIISGGNLLVQTDKDGLHNEQTFGEKKVFSENGKLHNYWRARRKGRDRTGHSVQNYTLPEEITRNISLGSFAYESHSKALSHHAPSQGTALPKSNWNNIRTAQNNGISLPHSPNPFTQLPSSSLYIINPANKGYLVETDPRFANYRQWLGSDYMLGSLKLDPNNLHKRLGDGYYEQRLINEQITELTGHRRLDGYQNDEEQFKALMDKGLSAARSMNLTVGIALSAEQVAQLTSDIVWLVHKEVKLPDGSTQTVLVPQVYVRVKNGDIDGKGALLSGNNAQIDVAGNLKNSGTIAGRNALIINTDTLDNIAGHVHAQKAAISATQDINNIGGNLSAEQALWLKAGNNINSQSTTAGSQNTQGSSTHLDRIAGIYITGTEKGVLAAQAGKDINIIASQISNQSEQGQTQLQAGRNINLDTVQTGKHQETHFDADNHVIRGSTNEIGSNIQTQGDVTLLAGNNLNAKAAQVSSANGTLAVSAKNDINISAGINTTHVDDASKHKGRSGGGNKLVITDKAQSHNETAQSSTFDGKQVVLQAGNDANIKGSNVISDSGTHIQAGNHVHIGTTLTHNQSETYHQTKKSGLMSAGIGFTIGSKTNTQENQSQSTEHTGSTVGSIKGDTAIVAGKQFTQIGSTVSSPEGNNTIHAQSIDIQAAHNQLNSNTTQTYEQKGLTVAFSSPVTDLAQQAIAVAQSSKQVGQSKNGRVNAMAAANAGWQAYQTGKSAQNLANETTNANQVSISITYGEQKNQQTTQIQASQAQASQIQAGGKTTLIAAGAAEQSNINITGSDVAGKAGTTLIADNNITLQSAEQSSRERSNNKSSGWNAGVAVSFGQDGWSLGITAGGNVGKGYGNGDSITHHHSHIGDKGSQTVLQSGGDTALKGAQVIGKGVQVHAQNLSIQSVQDSETYQSKQQNASAQVTVGYGFSAGGNYSQSKINASHQSVSEQSGIYAGEDGYQINVQNHTDLKGGLITSTQKSEDDGKNRFTTGTLTFEDLANKSEYSGSGFGIGVSGSVKGNAPDNSHIMQVSNKTGVSHNGIGYASDSDSQSSVTKSGINTANIVITDTAKQQQITGKTAEETLKAVKTDITTDNYAEHSGSLKNNFDKDKVQSEIDLQVEVTKQAAPMIAQGVAFASDYLGKVKQYENKLLQKDLLEQAINQSNDPEEILRLNQALNEVDSYLTENKARYDLFKEGGLDRAGLHAVGGGVLTGDISGAVGAGVTSLSAPIIAQVADNSGSLKPVVDTVSGLAIGYTTGGTAGAFTGANADWNNRQLHPDERRWIKQNAEKFAEQQGISTEEATECLAQQAARQTDALWFLALSGGEDQVARDFLATANQTFSNESGKQQQFFTTQGKDFTMPQRYAPDARMDLDYYDKYLIKGDNNKINDRAKQIVADKAKSAADTLINDPKQAAKNTGKFAYNTGKAVVTGTVDCVLHPINCAVGVKDGFVENATAIGTGAASMKENDLQRLYGQDTRTAQGFILAGNLTEAGLTATGAGKLGGATVKTAKKAVVEQAEKKAAQEAAENARKAKQAEINFGKDAEMVGQPEITTGSNSAGKANNPQSAATTQPVIGQGAVATRINVRNGDGSNSSGLNYAWKNHGNDSTRNKSKFTISKDEVIGILSDKNTVRTPAYFEPSSGNYIRNVDTGRTIGIDRYAQGGPALTTTLTVITDSKGNLVNTYPGRTKVR</sequence>
<dbReference type="InterPro" id="IPR012334">
    <property type="entry name" value="Pectin_lyas_fold"/>
</dbReference>
<reference evidence="3 4" key="1">
    <citation type="submission" date="2018-06" db="EMBL/GenBank/DDBJ databases">
        <authorList>
            <consortium name="Pathogen Informatics"/>
            <person name="Doyle S."/>
        </authorList>
    </citation>
    <scope>NUCLEOTIDE SEQUENCE [LARGE SCALE GENOMIC DNA]</scope>
    <source>
        <strain evidence="3 4">NCTC10717</strain>
    </source>
</reference>
<feature type="region of interest" description="Disordered" evidence="1">
    <location>
        <begin position="2632"/>
        <end position="2656"/>
    </location>
</feature>
<dbReference type="SUPFAM" id="SSF51126">
    <property type="entry name" value="Pectin lyase-like"/>
    <property type="match status" value="1"/>
</dbReference>
<dbReference type="NCBIfam" id="TIGR01901">
    <property type="entry name" value="adhes_NPXG"/>
    <property type="match status" value="1"/>
</dbReference>
<dbReference type="Pfam" id="PF05860">
    <property type="entry name" value="TPS"/>
    <property type="match status" value="1"/>
</dbReference>
<dbReference type="Pfam" id="PF13332">
    <property type="entry name" value="Fil_haemagg_2"/>
    <property type="match status" value="2"/>
</dbReference>